<reference evidence="5 6" key="1">
    <citation type="submission" date="2018-04" db="EMBL/GenBank/DDBJ databases">
        <title>Chryseobacterium oncorhynchi 701B-08T from rainbow trout, and Chryseobacterium viscerum 687B-08T from diseased fish.</title>
        <authorList>
            <person name="Jeong J.-J."/>
            <person name="Lee Y.J."/>
            <person name="Pathiraja D."/>
            <person name="Park B."/>
            <person name="Choi I.-G."/>
            <person name="Kim K.D."/>
        </authorList>
    </citation>
    <scope>NUCLEOTIDE SEQUENCE [LARGE SCALE GENOMIC DNA]</scope>
    <source>
        <strain evidence="5 6">687B-08</strain>
    </source>
</reference>
<dbReference type="SUPFAM" id="SSF55469">
    <property type="entry name" value="FMN-dependent nitroreductase-like"/>
    <property type="match status" value="1"/>
</dbReference>
<dbReference type="RefSeq" id="WP_103232901.1">
    <property type="nucleotide sequence ID" value="NZ_PPEG02000003.1"/>
</dbReference>
<dbReference type="Gene3D" id="3.40.109.10">
    <property type="entry name" value="NADH Oxidase"/>
    <property type="match status" value="1"/>
</dbReference>
<dbReference type="PANTHER" id="PTHR43673">
    <property type="entry name" value="NAD(P)H NITROREDUCTASE YDGI-RELATED"/>
    <property type="match status" value="1"/>
</dbReference>
<evidence type="ECO:0000259" key="4">
    <source>
        <dbReference type="Pfam" id="PF00881"/>
    </source>
</evidence>
<dbReference type="Pfam" id="PF00881">
    <property type="entry name" value="Nitroreductase"/>
    <property type="match status" value="1"/>
</dbReference>
<keyword evidence="3" id="KW-0560">Oxidoreductase</keyword>
<sequence>MSIKEALNWRSATKSYNGKSIEKEKIEQIMEAIRLAPSSSGLQPFRVFVITNKELREQLQPISCQQQQIVQASHILVFAAWDEYTPERVDSFFEFSNQERNLPSSATDDYRLNLLGMLDKKNKDQHFVNASLQTYIALGFGLLAAADLKIDATPLEGFDSQAVDALLKLPEQGLKSTVMMALGYKDEDKDWWGKLKKIRRSNEELFVELH</sequence>
<evidence type="ECO:0000256" key="3">
    <source>
        <dbReference type="ARBA" id="ARBA00023002"/>
    </source>
</evidence>
<evidence type="ECO:0000313" key="5">
    <source>
        <dbReference type="EMBL" id="PWN62971.1"/>
    </source>
</evidence>
<dbReference type="InterPro" id="IPR029479">
    <property type="entry name" value="Nitroreductase"/>
</dbReference>
<dbReference type="InterPro" id="IPR033878">
    <property type="entry name" value="NfsB-like"/>
</dbReference>
<gene>
    <name evidence="5" type="ORF">C1634_009370</name>
</gene>
<feature type="domain" description="Nitroreductase" evidence="4">
    <location>
        <begin position="9"/>
        <end position="184"/>
    </location>
</feature>
<comment type="caution">
    <text evidence="5">The sequence shown here is derived from an EMBL/GenBank/DDBJ whole genome shotgun (WGS) entry which is preliminary data.</text>
</comment>
<organism evidence="5 6">
    <name type="scientific">Chryseobacterium viscerum</name>
    <dbReference type="NCBI Taxonomy" id="1037377"/>
    <lineage>
        <taxon>Bacteria</taxon>
        <taxon>Pseudomonadati</taxon>
        <taxon>Bacteroidota</taxon>
        <taxon>Flavobacteriia</taxon>
        <taxon>Flavobacteriales</taxon>
        <taxon>Weeksellaceae</taxon>
        <taxon>Chryseobacterium group</taxon>
        <taxon>Chryseobacterium</taxon>
    </lineage>
</organism>
<protein>
    <submittedName>
        <fullName evidence="5">NAD(P)H-dependent oxidoreductase</fullName>
    </submittedName>
</protein>
<proteinExistence type="inferred from homology"/>
<dbReference type="InterPro" id="IPR000415">
    <property type="entry name" value="Nitroreductase-like"/>
</dbReference>
<dbReference type="EMBL" id="PPEG02000003">
    <property type="protein sequence ID" value="PWN62971.1"/>
    <property type="molecule type" value="Genomic_DNA"/>
</dbReference>
<name>A0A316WNG6_9FLAO</name>
<dbReference type="GO" id="GO:0016491">
    <property type="term" value="F:oxidoreductase activity"/>
    <property type="evidence" value="ECO:0007669"/>
    <property type="project" value="UniProtKB-KW"/>
</dbReference>
<accession>A0A316WNG6</accession>
<evidence type="ECO:0000256" key="2">
    <source>
        <dbReference type="ARBA" id="ARBA00022857"/>
    </source>
</evidence>
<dbReference type="Proteomes" id="UP000236413">
    <property type="component" value="Unassembled WGS sequence"/>
</dbReference>
<comment type="similarity">
    <text evidence="1">Belongs to the nitroreductase family.</text>
</comment>
<dbReference type="CDD" id="cd02149">
    <property type="entry name" value="NfsB-like"/>
    <property type="match status" value="1"/>
</dbReference>
<keyword evidence="2" id="KW-0521">NADP</keyword>
<dbReference type="PANTHER" id="PTHR43673:SF10">
    <property type="entry name" value="NADH DEHYDROGENASE_NAD(P)H NITROREDUCTASE XCC3605-RELATED"/>
    <property type="match status" value="1"/>
</dbReference>
<evidence type="ECO:0000256" key="1">
    <source>
        <dbReference type="ARBA" id="ARBA00007118"/>
    </source>
</evidence>
<evidence type="ECO:0000313" key="6">
    <source>
        <dbReference type="Proteomes" id="UP000236413"/>
    </source>
</evidence>
<dbReference type="AlphaFoldDB" id="A0A316WNG6"/>